<keyword evidence="1" id="KW-0472">Membrane</keyword>
<feature type="transmembrane region" description="Helical" evidence="1">
    <location>
        <begin position="27"/>
        <end position="44"/>
    </location>
</feature>
<name>A0ABD3KLD7_EUCGL</name>
<dbReference type="EMBL" id="JBJKBG010000005">
    <property type="protein sequence ID" value="KAL3738983.1"/>
    <property type="molecule type" value="Genomic_DNA"/>
</dbReference>
<keyword evidence="1" id="KW-0812">Transmembrane</keyword>
<dbReference type="AlphaFoldDB" id="A0ABD3KLD7"/>
<evidence type="ECO:0000256" key="1">
    <source>
        <dbReference type="SAM" id="Phobius"/>
    </source>
</evidence>
<accession>A0ABD3KLD7</accession>
<sequence>MATILSTLSFGALVTLLIEINPLFPETLPFSFFIFIFLLLFYILDVKVRRILEIESKDL</sequence>
<dbReference type="Proteomes" id="UP001634007">
    <property type="component" value="Unassembled WGS sequence"/>
</dbReference>
<reference evidence="2 3" key="1">
    <citation type="submission" date="2024-11" db="EMBL/GenBank/DDBJ databases">
        <title>Chromosome-level genome assembly of Eucalyptus globulus Labill. provides insights into its genome evolution.</title>
        <authorList>
            <person name="Li X."/>
        </authorList>
    </citation>
    <scope>NUCLEOTIDE SEQUENCE [LARGE SCALE GENOMIC DNA]</scope>
    <source>
        <strain evidence="2">CL2024</strain>
        <tissue evidence="2">Fresh tender leaves</tissue>
    </source>
</reference>
<keyword evidence="1" id="KW-1133">Transmembrane helix</keyword>
<protein>
    <submittedName>
        <fullName evidence="2">Uncharacterized protein</fullName>
    </submittedName>
</protein>
<organism evidence="2 3">
    <name type="scientific">Eucalyptus globulus</name>
    <name type="common">Tasmanian blue gum</name>
    <dbReference type="NCBI Taxonomy" id="34317"/>
    <lineage>
        <taxon>Eukaryota</taxon>
        <taxon>Viridiplantae</taxon>
        <taxon>Streptophyta</taxon>
        <taxon>Embryophyta</taxon>
        <taxon>Tracheophyta</taxon>
        <taxon>Spermatophyta</taxon>
        <taxon>Magnoliopsida</taxon>
        <taxon>eudicotyledons</taxon>
        <taxon>Gunneridae</taxon>
        <taxon>Pentapetalae</taxon>
        <taxon>rosids</taxon>
        <taxon>malvids</taxon>
        <taxon>Myrtales</taxon>
        <taxon>Myrtaceae</taxon>
        <taxon>Myrtoideae</taxon>
        <taxon>Eucalypteae</taxon>
        <taxon>Eucalyptus</taxon>
    </lineage>
</organism>
<evidence type="ECO:0000313" key="2">
    <source>
        <dbReference type="EMBL" id="KAL3738983.1"/>
    </source>
</evidence>
<gene>
    <name evidence="2" type="ORF">ACJRO7_020385</name>
</gene>
<proteinExistence type="predicted"/>
<keyword evidence="3" id="KW-1185">Reference proteome</keyword>
<comment type="caution">
    <text evidence="2">The sequence shown here is derived from an EMBL/GenBank/DDBJ whole genome shotgun (WGS) entry which is preliminary data.</text>
</comment>
<dbReference type="Gene3D" id="1.20.5.510">
    <property type="entry name" value="Single helix bin"/>
    <property type="match status" value="1"/>
</dbReference>
<evidence type="ECO:0000313" key="3">
    <source>
        <dbReference type="Proteomes" id="UP001634007"/>
    </source>
</evidence>